<comment type="caution">
    <text evidence="4">The sequence shown here is derived from an EMBL/GenBank/DDBJ whole genome shotgun (WGS) entry which is preliminary data.</text>
</comment>
<dbReference type="Pfam" id="PF13445">
    <property type="entry name" value="zf-RING_UBOX"/>
    <property type="match status" value="1"/>
</dbReference>
<dbReference type="SMART" id="SM00184">
    <property type="entry name" value="RING"/>
    <property type="match status" value="1"/>
</dbReference>
<keyword evidence="1" id="KW-0479">Metal-binding</keyword>
<dbReference type="CDD" id="cd19757">
    <property type="entry name" value="Bbox1"/>
    <property type="match status" value="1"/>
</dbReference>
<dbReference type="InterPro" id="IPR006571">
    <property type="entry name" value="TLDc_dom"/>
</dbReference>
<dbReference type="SMART" id="SM00336">
    <property type="entry name" value="BBOX"/>
    <property type="match status" value="2"/>
</dbReference>
<gene>
    <name evidence="4" type="ORF">PACLA_8A079092</name>
</gene>
<dbReference type="PROSITE" id="PS50089">
    <property type="entry name" value="ZF_RING_2"/>
    <property type="match status" value="1"/>
</dbReference>
<accession>A0A7D9JBQ8</accession>
<proteinExistence type="predicted"/>
<dbReference type="InterPro" id="IPR000315">
    <property type="entry name" value="Znf_B-box"/>
</dbReference>
<dbReference type="Pfam" id="PF07534">
    <property type="entry name" value="TLD"/>
    <property type="match status" value="1"/>
</dbReference>
<dbReference type="EMBL" id="CACRXK020013957">
    <property type="protein sequence ID" value="CAB4026017.1"/>
    <property type="molecule type" value="Genomic_DNA"/>
</dbReference>
<keyword evidence="2" id="KW-0863">Zinc-finger</keyword>
<dbReference type="Proteomes" id="UP001152795">
    <property type="component" value="Unassembled WGS sequence"/>
</dbReference>
<dbReference type="PROSITE" id="PS51886">
    <property type="entry name" value="TLDC"/>
    <property type="match status" value="1"/>
</dbReference>
<dbReference type="OrthoDB" id="10066958at2759"/>
<dbReference type="AlphaFoldDB" id="A0A7D9JBQ8"/>
<evidence type="ECO:0000256" key="3">
    <source>
        <dbReference type="ARBA" id="ARBA00022833"/>
    </source>
</evidence>
<dbReference type="Gene3D" id="3.30.160.60">
    <property type="entry name" value="Classic Zinc Finger"/>
    <property type="match status" value="1"/>
</dbReference>
<name>A0A7D9JBQ8_PARCT</name>
<dbReference type="InterPro" id="IPR047153">
    <property type="entry name" value="TRIM45/56/19-like"/>
</dbReference>
<evidence type="ECO:0000313" key="5">
    <source>
        <dbReference type="Proteomes" id="UP001152795"/>
    </source>
</evidence>
<dbReference type="Gene3D" id="3.30.40.10">
    <property type="entry name" value="Zinc/RING finger domain, C3HC4 (zinc finger)"/>
    <property type="match status" value="1"/>
</dbReference>
<evidence type="ECO:0000313" key="4">
    <source>
        <dbReference type="EMBL" id="CAB4026017.1"/>
    </source>
</evidence>
<dbReference type="SMART" id="SM00584">
    <property type="entry name" value="TLDc"/>
    <property type="match status" value="1"/>
</dbReference>
<dbReference type="InterPro" id="IPR013083">
    <property type="entry name" value="Znf_RING/FYVE/PHD"/>
</dbReference>
<reference evidence="4" key="1">
    <citation type="submission" date="2020-04" db="EMBL/GenBank/DDBJ databases">
        <authorList>
            <person name="Alioto T."/>
            <person name="Alioto T."/>
            <person name="Gomez Garrido J."/>
        </authorList>
    </citation>
    <scope>NUCLEOTIDE SEQUENCE</scope>
    <source>
        <strain evidence="4">A484AB</strain>
    </source>
</reference>
<organism evidence="4 5">
    <name type="scientific">Paramuricea clavata</name>
    <name type="common">Red gorgonian</name>
    <name type="synonym">Violescent sea-whip</name>
    <dbReference type="NCBI Taxonomy" id="317549"/>
    <lineage>
        <taxon>Eukaryota</taxon>
        <taxon>Metazoa</taxon>
        <taxon>Cnidaria</taxon>
        <taxon>Anthozoa</taxon>
        <taxon>Octocorallia</taxon>
        <taxon>Malacalcyonacea</taxon>
        <taxon>Plexauridae</taxon>
        <taxon>Paramuricea</taxon>
    </lineage>
</organism>
<dbReference type="CDD" id="cd19756">
    <property type="entry name" value="Bbox2"/>
    <property type="match status" value="1"/>
</dbReference>
<dbReference type="GO" id="GO:0008270">
    <property type="term" value="F:zinc ion binding"/>
    <property type="evidence" value="ECO:0007669"/>
    <property type="project" value="UniProtKB-KW"/>
</dbReference>
<dbReference type="InterPro" id="IPR017907">
    <property type="entry name" value="Znf_RING_CS"/>
</dbReference>
<dbReference type="PANTHER" id="PTHR25462">
    <property type="entry name" value="BONUS, ISOFORM C-RELATED"/>
    <property type="match status" value="1"/>
</dbReference>
<dbReference type="PANTHER" id="PTHR25462:SF296">
    <property type="entry name" value="MEIOTIC P26, ISOFORM F"/>
    <property type="match status" value="1"/>
</dbReference>
<dbReference type="InterPro" id="IPR001841">
    <property type="entry name" value="Znf_RING"/>
</dbReference>
<dbReference type="PROSITE" id="PS50119">
    <property type="entry name" value="ZF_BBOX"/>
    <property type="match status" value="2"/>
</dbReference>
<dbReference type="SUPFAM" id="SSF57845">
    <property type="entry name" value="B-box zinc-binding domain"/>
    <property type="match status" value="1"/>
</dbReference>
<dbReference type="Pfam" id="PF00643">
    <property type="entry name" value="zf-B_box"/>
    <property type="match status" value="1"/>
</dbReference>
<dbReference type="SUPFAM" id="SSF57850">
    <property type="entry name" value="RING/U-box"/>
    <property type="match status" value="1"/>
</dbReference>
<evidence type="ECO:0000256" key="2">
    <source>
        <dbReference type="ARBA" id="ARBA00022771"/>
    </source>
</evidence>
<dbReference type="InterPro" id="IPR027370">
    <property type="entry name" value="Znf-RING_euk"/>
</dbReference>
<sequence>MTFKIKMAVASSRVDRVDKVMYLYECSICFEYFNDPKQLPCRHSFCCVCLETFVDKQRSIAARESREVTEFDCPYCLSKFTLSPEDQVAGLPSNDFLRKLLQVVQPKQGESAPNCSLCDELAIIVCEECEKVLCKDCHIEHKSLSEFQEHEVRSLSHMLDPDQVAKIGTHKMRCVLHRNVSPNFYCETCEELICLRCISSRGKIYIHTEPDHVCVGVHEVDSKLRAALKLNCEATDANLTEGKHALQVIDNSTNYHKETADRLIFQIRTQQEKVLNDFTEILNEKAQDMINIVNQEYNPVVGNLCFQRERMSGYVKKVERSLGETKSLLETGNIAEILSAQEEIVENNVILEKERENNIPREPCLVEDFNESMIVGEIDACDILRELLAIEELHKNSSIMRDERQLGKKLRALIDMPFVWTLCYRASDDGWRAQDFHNLCDKKAPTVILVKVGENIFGGYADQNWQGQHVSKRSEGCFLFSLRNEHNLLPFKCPLIEGRSGSAICCYPERGAVFGTWGPDLLISDNANENVDSCSNLGKVYQPPFGYEFGTPETQSLLAGNYKFTPCEIEVFCLD</sequence>
<keyword evidence="5" id="KW-1185">Reference proteome</keyword>
<keyword evidence="3" id="KW-0862">Zinc</keyword>
<dbReference type="PROSITE" id="PS00518">
    <property type="entry name" value="ZF_RING_1"/>
    <property type="match status" value="1"/>
</dbReference>
<evidence type="ECO:0000256" key="1">
    <source>
        <dbReference type="ARBA" id="ARBA00022723"/>
    </source>
</evidence>
<protein>
    <submittedName>
        <fullName evidence="4">Basement membrane-specific heparan sulfate proteoglycan core -like</fullName>
    </submittedName>
</protein>